<gene>
    <name evidence="1" type="ORF">SEA_TEFUNT_61</name>
</gene>
<evidence type="ECO:0000313" key="2">
    <source>
        <dbReference type="Proteomes" id="UP000229965"/>
    </source>
</evidence>
<name>A0A291LI38_9CAUD</name>
<proteinExistence type="predicted"/>
<organism evidence="1 2">
    <name type="scientific">Streptomyces phage Tefunt</name>
    <dbReference type="NCBI Taxonomy" id="2041209"/>
    <lineage>
        <taxon>Viruses</taxon>
        <taxon>Duplodnaviria</taxon>
        <taxon>Heunggongvirae</taxon>
        <taxon>Uroviricota</taxon>
        <taxon>Caudoviricetes</taxon>
        <taxon>Arquatrovirinae</taxon>
        <taxon>Omarvirus</taxon>
        <taxon>Omarvirus tefunt</taxon>
    </lineage>
</organism>
<dbReference type="Proteomes" id="UP000229965">
    <property type="component" value="Segment"/>
</dbReference>
<keyword evidence="2" id="KW-1185">Reference proteome</keyword>
<reference evidence="1 2" key="1">
    <citation type="submission" date="2017-08" db="EMBL/GenBank/DDBJ databases">
        <authorList>
            <person name="Miranda A."/>
            <person name="Molina J.M."/>
            <person name="Pressly P.D."/>
            <person name="Bhuiyan S."/>
            <person name="Nayek S."/>
            <person name="Layton S.R."/>
            <person name="Kim T."/>
            <person name="Hughes L.E."/>
            <person name="Garlena R.A."/>
            <person name="Russell D.A."/>
            <person name="Pope W.H."/>
            <person name="Jacobs-Sera D."/>
            <person name="Hendrix R.W."/>
            <person name="Hatfull G.F."/>
        </authorList>
    </citation>
    <scope>NUCLEOTIDE SEQUENCE [LARGE SCALE GENOMIC DNA]</scope>
</reference>
<evidence type="ECO:0000313" key="1">
    <source>
        <dbReference type="EMBL" id="ATI19001.1"/>
    </source>
</evidence>
<dbReference type="EMBL" id="MF766048">
    <property type="protein sequence ID" value="ATI19001.1"/>
    <property type="molecule type" value="Genomic_DNA"/>
</dbReference>
<sequence>MLCKLTTIKELDELPDGTTIEIEDRRGTRLYKEAGHWRSPTKTATQNMIAYVNVRRWGVTVIERGPSK</sequence>
<accession>A0A291LI38</accession>
<protein>
    <submittedName>
        <fullName evidence="1">Uncharacterized protein</fullName>
    </submittedName>
</protein>